<organism evidence="2 3">
    <name type="scientific">Sphingobium indicum (strain DSM 16412 / CCM 7286 / MTCC 6364 / B90A)</name>
    <dbReference type="NCBI Taxonomy" id="861109"/>
    <lineage>
        <taxon>Bacteria</taxon>
        <taxon>Pseudomonadati</taxon>
        <taxon>Pseudomonadota</taxon>
        <taxon>Alphaproteobacteria</taxon>
        <taxon>Sphingomonadales</taxon>
        <taxon>Sphingomonadaceae</taxon>
        <taxon>Sphingobium</taxon>
    </lineage>
</organism>
<proteinExistence type="predicted"/>
<accession>A0A1L5BMJ8</accession>
<reference evidence="2 3" key="1">
    <citation type="journal article" date="2012" name="J. Bacteriol.">
        <title>Genome sequence of Sphingobium indicum B90A, a hexachlorocyclohexane-degrading bacterium.</title>
        <authorList>
            <person name="Anand S."/>
            <person name="Sangwan N."/>
            <person name="Lata P."/>
            <person name="Kaur J."/>
            <person name="Dua A."/>
            <person name="Singh A.K."/>
            <person name="Verma M."/>
            <person name="Kaur J."/>
            <person name="Khurana J.P."/>
            <person name="Khurana P."/>
            <person name="Mathur S."/>
            <person name="Lal R."/>
        </authorList>
    </citation>
    <scope>NUCLEOTIDE SEQUENCE [LARGE SCALE GENOMIC DNA]</scope>
    <source>
        <strain evidence="3">DSM 16412 / CCM 7286 / MTCC 6364 / B90A</strain>
    </source>
</reference>
<evidence type="ECO:0000313" key="3">
    <source>
        <dbReference type="Proteomes" id="UP000004550"/>
    </source>
</evidence>
<dbReference type="EMBL" id="CP013070">
    <property type="protein sequence ID" value="APL93987.1"/>
    <property type="molecule type" value="Genomic_DNA"/>
</dbReference>
<dbReference type="Gene3D" id="3.40.720.10">
    <property type="entry name" value="Alkaline Phosphatase, subunit A"/>
    <property type="match status" value="1"/>
</dbReference>
<evidence type="ECO:0000256" key="1">
    <source>
        <dbReference type="SAM" id="SignalP"/>
    </source>
</evidence>
<dbReference type="InterPro" id="IPR002591">
    <property type="entry name" value="Phosphodiest/P_Trfase"/>
</dbReference>
<name>A0A1L5BMJ8_SPHIB</name>
<sequence length="423" mass="45859">MFFRRFSFVALLLLVLGGCARSDERPAFTSALAEHREPVTILVSIDGFRPDYLKRGVTPHLSGLAAAGVEASMRPSFPTKTFPNHWAIVTGARPDRSGIVANRMEDGARPGETFTMATDDPFWWNEAEPIWVTAEKAGVRTGTLFWPGSNVAWGGREAAEWPHRISGGTRPSDWAQFNQAISGTQRVNGVLDLLRRPAAIRPRFLTLYFDAVDMAGHAAGPDAAETTQAVAQVDGEIGLLVEGLRAMKQPANLIILSDHGMAEKSSERVIALDQVASPADYRIAESGPYASLAAQPGREAALESALLKPHPHMQCWRKGAIPTRFHYGAHRRIPPYFCLAETGWLIQPSAPARPFFGGDHGWDDRAAEMQALFIANGPAFDTGFLPPADLANVDVYPLLARLLGVSPLPGDGDPAMLAGLVKR</sequence>
<dbReference type="PROSITE" id="PS51257">
    <property type="entry name" value="PROKAR_LIPOPROTEIN"/>
    <property type="match status" value="1"/>
</dbReference>
<dbReference type="SUPFAM" id="SSF53649">
    <property type="entry name" value="Alkaline phosphatase-like"/>
    <property type="match status" value="1"/>
</dbReference>
<protein>
    <submittedName>
        <fullName evidence="2">Phosphodiesterase</fullName>
    </submittedName>
</protein>
<dbReference type="PANTHER" id="PTHR10151">
    <property type="entry name" value="ECTONUCLEOTIDE PYROPHOSPHATASE/PHOSPHODIESTERASE"/>
    <property type="match status" value="1"/>
</dbReference>
<feature type="chain" id="PRO_5009860081" evidence="1">
    <location>
        <begin position="23"/>
        <end position="423"/>
    </location>
</feature>
<feature type="signal peptide" evidence="1">
    <location>
        <begin position="1"/>
        <end position="22"/>
    </location>
</feature>
<gene>
    <name evidence="2" type="ORF">SIDU_05405</name>
</gene>
<dbReference type="RefSeq" id="WP_007685702.1">
    <property type="nucleotide sequence ID" value="NZ_CP013070.1"/>
</dbReference>
<dbReference type="InterPro" id="IPR017850">
    <property type="entry name" value="Alkaline_phosphatase_core_sf"/>
</dbReference>
<dbReference type="Gene3D" id="3.30.1360.180">
    <property type="match status" value="1"/>
</dbReference>
<dbReference type="GO" id="GO:0016787">
    <property type="term" value="F:hydrolase activity"/>
    <property type="evidence" value="ECO:0007669"/>
    <property type="project" value="UniProtKB-ARBA"/>
</dbReference>
<dbReference type="KEGG" id="sinb:SIDU_05405"/>
<dbReference type="CDD" id="cd16018">
    <property type="entry name" value="Enpp"/>
    <property type="match status" value="1"/>
</dbReference>
<dbReference type="AlphaFoldDB" id="A0A1L5BMJ8"/>
<dbReference type="Proteomes" id="UP000004550">
    <property type="component" value="Chromosome"/>
</dbReference>
<dbReference type="Pfam" id="PF01663">
    <property type="entry name" value="Phosphodiest"/>
    <property type="match status" value="1"/>
</dbReference>
<dbReference type="PANTHER" id="PTHR10151:SF120">
    <property type="entry name" value="BIS(5'-ADENOSYL)-TRIPHOSPHATASE"/>
    <property type="match status" value="1"/>
</dbReference>
<evidence type="ECO:0000313" key="2">
    <source>
        <dbReference type="EMBL" id="APL93987.1"/>
    </source>
</evidence>
<keyword evidence="1" id="KW-0732">Signal</keyword>